<evidence type="ECO:0000313" key="19">
    <source>
        <dbReference type="Proteomes" id="UP000092600"/>
    </source>
</evidence>
<dbReference type="AlphaFoldDB" id="A0A199VNI2"/>
<dbReference type="InterPro" id="IPR045119">
    <property type="entry name" value="SUN1-5"/>
</dbReference>
<keyword evidence="10" id="KW-0472">Membrane</keyword>
<evidence type="ECO:0000256" key="1">
    <source>
        <dbReference type="ARBA" id="ARBA00004648"/>
    </source>
</evidence>
<dbReference type="GO" id="GO:0043495">
    <property type="term" value="F:protein-membrane adaptor activity"/>
    <property type="evidence" value="ECO:0007669"/>
    <property type="project" value="UniProtKB-ARBA"/>
</dbReference>
<comment type="subcellular location">
    <subcellularLocation>
        <location evidence="14">Cytoplasm</location>
        <location evidence="14">Cytoskeleton</location>
        <location evidence="14">Phragmoplast</location>
    </subcellularLocation>
    <subcellularLocation>
        <location evidence="1">Endoplasmic reticulum membrane</location>
        <topology evidence="1">Single-pass type II membrane protein</topology>
    </subcellularLocation>
    <subcellularLocation>
        <location evidence="13">Nucleus inner membrane</location>
        <topology evidence="13">Single-pass type II membrane protein</topology>
    </subcellularLocation>
</comment>
<reference evidence="18 19" key="1">
    <citation type="journal article" date="2016" name="DNA Res.">
        <title>The draft genome of MD-2 pineapple using hybrid error correction of long reads.</title>
        <authorList>
            <person name="Redwan R.M."/>
            <person name="Saidin A."/>
            <person name="Kumar S.V."/>
        </authorList>
    </citation>
    <scope>NUCLEOTIDE SEQUENCE [LARGE SCALE GENOMIC DNA]</scope>
    <source>
        <strain evidence="19">cv. MD2</strain>
        <tissue evidence="18">Leaf</tissue>
    </source>
</reference>
<dbReference type="Proteomes" id="UP000092600">
    <property type="component" value="Unassembled WGS sequence"/>
</dbReference>
<keyword evidence="6" id="KW-0735">Signal-anchor</keyword>
<evidence type="ECO:0000256" key="4">
    <source>
        <dbReference type="ARBA" id="ARBA00022692"/>
    </source>
</evidence>
<evidence type="ECO:0000259" key="17">
    <source>
        <dbReference type="PROSITE" id="PS51469"/>
    </source>
</evidence>
<keyword evidence="5" id="KW-0256">Endoplasmic reticulum</keyword>
<dbReference type="Pfam" id="PF07738">
    <property type="entry name" value="Sad1_UNC"/>
    <property type="match status" value="1"/>
</dbReference>
<dbReference type="GO" id="GO:0006997">
    <property type="term" value="P:nucleus organization"/>
    <property type="evidence" value="ECO:0007669"/>
    <property type="project" value="UniProtKB-ARBA"/>
</dbReference>
<dbReference type="GO" id="GO:0070197">
    <property type="term" value="P:meiotic attachment of telomere to nuclear envelope"/>
    <property type="evidence" value="ECO:0007669"/>
    <property type="project" value="UniProtKB-ARBA"/>
</dbReference>
<evidence type="ECO:0000313" key="18">
    <source>
        <dbReference type="EMBL" id="OAY78614.1"/>
    </source>
</evidence>
<dbReference type="STRING" id="4615.A0A199VNI2"/>
<feature type="compositionally biased region" description="Polar residues" evidence="16">
    <location>
        <begin position="12"/>
        <end position="29"/>
    </location>
</feature>
<dbReference type="PANTHER" id="PTHR12911:SF8">
    <property type="entry name" value="KLAROID PROTEIN-RELATED"/>
    <property type="match status" value="1"/>
</dbReference>
<protein>
    <submittedName>
        <fullName evidence="18">Protein SAD1/UNC-84 domain protein 1</fullName>
    </submittedName>
</protein>
<evidence type="ECO:0000256" key="15">
    <source>
        <dbReference type="SAM" id="Coils"/>
    </source>
</evidence>
<name>A0A199VNI2_ANACO</name>
<keyword evidence="9 15" id="KW-0175">Coiled coil</keyword>
<keyword evidence="4" id="KW-0812">Transmembrane</keyword>
<keyword evidence="3" id="KW-0597">Phosphoprotein</keyword>
<evidence type="ECO:0000256" key="14">
    <source>
        <dbReference type="ARBA" id="ARBA00060413"/>
    </source>
</evidence>
<evidence type="ECO:0000256" key="10">
    <source>
        <dbReference type="ARBA" id="ARBA00023136"/>
    </source>
</evidence>
<dbReference type="GO" id="GO:0051291">
    <property type="term" value="P:protein heterooligomerization"/>
    <property type="evidence" value="ECO:0007669"/>
    <property type="project" value="UniProtKB-ARBA"/>
</dbReference>
<dbReference type="Gene3D" id="2.60.120.260">
    <property type="entry name" value="Galactose-binding domain-like"/>
    <property type="match status" value="1"/>
</dbReference>
<feature type="compositionally biased region" description="Polar residues" evidence="16">
    <location>
        <begin position="88"/>
        <end position="98"/>
    </location>
</feature>
<dbReference type="GO" id="GO:0009524">
    <property type="term" value="C:phragmoplast"/>
    <property type="evidence" value="ECO:0007669"/>
    <property type="project" value="UniProtKB-SubCell"/>
</dbReference>
<organism evidence="18 19">
    <name type="scientific">Ananas comosus</name>
    <name type="common">Pineapple</name>
    <name type="synonym">Ananas ananas</name>
    <dbReference type="NCBI Taxonomy" id="4615"/>
    <lineage>
        <taxon>Eukaryota</taxon>
        <taxon>Viridiplantae</taxon>
        <taxon>Streptophyta</taxon>
        <taxon>Embryophyta</taxon>
        <taxon>Tracheophyta</taxon>
        <taxon>Spermatophyta</taxon>
        <taxon>Magnoliopsida</taxon>
        <taxon>Liliopsida</taxon>
        <taxon>Poales</taxon>
        <taxon>Bromeliaceae</taxon>
        <taxon>Bromelioideae</taxon>
        <taxon>Ananas</taxon>
    </lineage>
</organism>
<accession>A0A199VNI2</accession>
<keyword evidence="11" id="KW-0206">Cytoskeleton</keyword>
<evidence type="ECO:0000256" key="16">
    <source>
        <dbReference type="SAM" id="MobiDB-lite"/>
    </source>
</evidence>
<dbReference type="GO" id="GO:0005637">
    <property type="term" value="C:nuclear inner membrane"/>
    <property type="evidence" value="ECO:0007669"/>
    <property type="project" value="UniProtKB-SubCell"/>
</dbReference>
<feature type="region of interest" description="Disordered" evidence="16">
    <location>
        <begin position="1"/>
        <end position="29"/>
    </location>
</feature>
<keyword evidence="2" id="KW-0963">Cytoplasm</keyword>
<evidence type="ECO:0000256" key="13">
    <source>
        <dbReference type="ARBA" id="ARBA00037816"/>
    </source>
</evidence>
<evidence type="ECO:0000256" key="2">
    <source>
        <dbReference type="ARBA" id="ARBA00022490"/>
    </source>
</evidence>
<dbReference type="PANTHER" id="PTHR12911">
    <property type="entry name" value="SAD1/UNC-84-LIKE PROTEIN-RELATED"/>
    <property type="match status" value="1"/>
</dbReference>
<keyword evidence="12" id="KW-0539">Nucleus</keyword>
<evidence type="ECO:0000256" key="5">
    <source>
        <dbReference type="ARBA" id="ARBA00022824"/>
    </source>
</evidence>
<dbReference type="GO" id="GO:0005789">
    <property type="term" value="C:endoplasmic reticulum membrane"/>
    <property type="evidence" value="ECO:0007669"/>
    <property type="project" value="UniProtKB-SubCell"/>
</dbReference>
<dbReference type="GO" id="GO:0090435">
    <property type="term" value="P:protein localization to nuclear envelope"/>
    <property type="evidence" value="ECO:0007669"/>
    <property type="project" value="UniProtKB-ARBA"/>
</dbReference>
<dbReference type="EMBL" id="LSRQ01001237">
    <property type="protein sequence ID" value="OAY78614.1"/>
    <property type="molecule type" value="Genomic_DNA"/>
</dbReference>
<gene>
    <name evidence="18" type="ORF">ACMD2_21347</name>
</gene>
<evidence type="ECO:0000256" key="8">
    <source>
        <dbReference type="ARBA" id="ARBA00022990"/>
    </source>
</evidence>
<evidence type="ECO:0000256" key="6">
    <source>
        <dbReference type="ARBA" id="ARBA00022968"/>
    </source>
</evidence>
<dbReference type="InterPro" id="IPR012919">
    <property type="entry name" value="SUN_dom"/>
</dbReference>
<evidence type="ECO:0000256" key="7">
    <source>
        <dbReference type="ARBA" id="ARBA00022989"/>
    </source>
</evidence>
<keyword evidence="7" id="KW-1133">Transmembrane helix</keyword>
<feature type="domain" description="SUN" evidence="17">
    <location>
        <begin position="295"/>
        <end position="462"/>
    </location>
</feature>
<proteinExistence type="predicted"/>
<dbReference type="FunFam" id="2.60.120.260:FF:000096">
    <property type="entry name" value="SUN domain protein1"/>
    <property type="match status" value="1"/>
</dbReference>
<sequence length="472" mass="51704">MSASKTAAVPTTPVTNKNTSLTLDSGSNPNARRRTVVVLEKKSNAGILAEGAANGVVEDKMVVIGKDLRHTIRGETVIGAQKDSFQSKKGTIAPSATSPRRKKVGHRPEKPKWQTVLSVMTKNCLLVAALLWLGQTIWDWNNRVREPGDPSFAALEYEGRISEVESSLKTTAKMLQVQIEVVDKRIGKEIGALKQEFGEQVEEKRALLEKDLKKLEGRADNLEKSLSELKIKDFVSREEFEDFWNEVEISGSLDGSTSEVSLDQIRVLAREIVEKEIEKHAADGLGRVDYALASGGARVVRHSEPYGFGKASSWIAAAKARSGVHATAHKMLEPSFGEPGQCFALQGSSGFIEIRLRTGIIPEAVTLEHVSEGVAYDRSSAPKDCRVSGWFETPDEDPSTRAAKTVVLSEFSYDLEKSYAQTFNIQGTEAGIVNTVRFDFTSNHGSSALTCIYRFRVHGREPSPRAGMALQA</sequence>
<keyword evidence="8" id="KW-0007">Acetylation</keyword>
<evidence type="ECO:0000256" key="11">
    <source>
        <dbReference type="ARBA" id="ARBA00023212"/>
    </source>
</evidence>
<dbReference type="PROSITE" id="PS51469">
    <property type="entry name" value="SUN"/>
    <property type="match status" value="1"/>
</dbReference>
<evidence type="ECO:0000256" key="12">
    <source>
        <dbReference type="ARBA" id="ARBA00023242"/>
    </source>
</evidence>
<evidence type="ECO:0000256" key="9">
    <source>
        <dbReference type="ARBA" id="ARBA00023054"/>
    </source>
</evidence>
<feature type="region of interest" description="Disordered" evidence="16">
    <location>
        <begin position="88"/>
        <end position="109"/>
    </location>
</feature>
<comment type="caution">
    <text evidence="18">The sequence shown here is derived from an EMBL/GenBank/DDBJ whole genome shotgun (WGS) entry which is preliminary data.</text>
</comment>
<evidence type="ECO:0000256" key="3">
    <source>
        <dbReference type="ARBA" id="ARBA00022553"/>
    </source>
</evidence>
<feature type="coiled-coil region" evidence="15">
    <location>
        <begin position="198"/>
        <end position="232"/>
    </location>
</feature>
<dbReference type="GO" id="GO:0051260">
    <property type="term" value="P:protein homooligomerization"/>
    <property type="evidence" value="ECO:0007669"/>
    <property type="project" value="UniProtKB-ARBA"/>
</dbReference>